<dbReference type="GO" id="GO:1902201">
    <property type="term" value="P:negative regulation of bacterial-type flagellum-dependent cell motility"/>
    <property type="evidence" value="ECO:0007669"/>
    <property type="project" value="TreeGrafter"/>
</dbReference>
<dbReference type="GO" id="GO:0043709">
    <property type="term" value="P:cell adhesion involved in single-species biofilm formation"/>
    <property type="evidence" value="ECO:0007669"/>
    <property type="project" value="TreeGrafter"/>
</dbReference>
<evidence type="ECO:0000256" key="1">
    <source>
        <dbReference type="ARBA" id="ARBA00001946"/>
    </source>
</evidence>
<dbReference type="NCBIfam" id="TIGR00254">
    <property type="entry name" value="GGDEF"/>
    <property type="match status" value="1"/>
</dbReference>
<keyword evidence="4" id="KW-0547">Nucleotide-binding</keyword>
<comment type="catalytic activity">
    <reaction evidence="5">
        <text>2 GTP = 3',3'-c-di-GMP + 2 diphosphate</text>
        <dbReference type="Rhea" id="RHEA:24898"/>
        <dbReference type="ChEBI" id="CHEBI:33019"/>
        <dbReference type="ChEBI" id="CHEBI:37565"/>
        <dbReference type="ChEBI" id="CHEBI:58805"/>
        <dbReference type="EC" id="2.7.7.65"/>
    </reaction>
</comment>
<sequence>MNKKTYRFSNGWIIGFYVILIVLYLGVGLCLSQFKISVKNVPQTTYLIVIVGLLFLYTIMFLFMLFQYLCRKELSYIFILGIAFISCDIYFIETIYIVQALINDSVSIEQRSNDIAIFYYFRQLSFIITLCIGIKAYRNDTIVIEDKQKKPILEMITVIVVVAIGILAHNLSSYNPDVVIDITCLKDDLVTLHWELRYIYSLIAGWAIALVYLTLKTRLNNALWVSIALMCCSAILTNLLLITLDEYSMYIWYVSRGLEIISALCVISILMFNTFLLLKRETESSMRDALTKIYNRKLFYKTLNSAMLRGNVCVLMLDIDKFKRINDTYGHQEGDKVIVSIVYIINKSIRDSDVFARVGGEEFGILLKCNDKQEAMVVAERIRQNVEKLTLPPNVFGIKEQMTISIGVYFSSPKDESGDKVVSYADAALYAAKNAGRNKVMYYCGPHELTCPCVQP</sequence>
<proteinExistence type="predicted"/>
<evidence type="ECO:0000313" key="6">
    <source>
        <dbReference type="EMBL" id="HBH7043879.1"/>
    </source>
</evidence>
<evidence type="ECO:0000256" key="4">
    <source>
        <dbReference type="ARBA" id="ARBA00023134"/>
    </source>
</evidence>
<dbReference type="CDD" id="cd01949">
    <property type="entry name" value="GGDEF"/>
    <property type="match status" value="1"/>
</dbReference>
<dbReference type="SUPFAM" id="SSF55073">
    <property type="entry name" value="Nucleotide cyclase"/>
    <property type="match status" value="1"/>
</dbReference>
<dbReference type="GO" id="GO:0052621">
    <property type="term" value="F:diguanylate cyclase activity"/>
    <property type="evidence" value="ECO:0007669"/>
    <property type="project" value="UniProtKB-EC"/>
</dbReference>
<dbReference type="Proteomes" id="UP000885148">
    <property type="component" value="Unassembled WGS sequence"/>
</dbReference>
<evidence type="ECO:0000256" key="3">
    <source>
        <dbReference type="ARBA" id="ARBA00012528"/>
    </source>
</evidence>
<reference evidence="6" key="1">
    <citation type="journal article" date="2018" name="Genome Biol.">
        <title>SKESA: strategic k-mer extension for scrupulous assemblies.</title>
        <authorList>
            <person name="Souvorov A."/>
            <person name="Agarwala R."/>
            <person name="Lipman D.J."/>
        </authorList>
    </citation>
    <scope>NUCLEOTIDE SEQUENCE</scope>
    <source>
        <strain evidence="6">91871</strain>
    </source>
</reference>
<comment type="caution">
    <text evidence="6">The sequence shown here is derived from an EMBL/GenBank/DDBJ whole genome shotgun (WGS) entry which is preliminary data.</text>
</comment>
<dbReference type="SMART" id="SM00267">
    <property type="entry name" value="GGDEF"/>
    <property type="match status" value="1"/>
</dbReference>
<dbReference type="InterPro" id="IPR029787">
    <property type="entry name" value="Nucleotide_cyclase"/>
</dbReference>
<name>A0A9P4DI78_CITFR</name>
<dbReference type="FunFam" id="3.30.70.270:FF:000001">
    <property type="entry name" value="Diguanylate cyclase domain protein"/>
    <property type="match status" value="1"/>
</dbReference>
<dbReference type="OrthoDB" id="9812260at2"/>
<dbReference type="Pfam" id="PF17158">
    <property type="entry name" value="MASE4"/>
    <property type="match status" value="1"/>
</dbReference>
<dbReference type="InterPro" id="IPR000160">
    <property type="entry name" value="GGDEF_dom"/>
</dbReference>
<protein>
    <recommendedName>
        <fullName evidence="3">diguanylate cyclase</fullName>
        <ecNumber evidence="3">2.7.7.65</ecNumber>
    </recommendedName>
</protein>
<dbReference type="InterPro" id="IPR043128">
    <property type="entry name" value="Rev_trsase/Diguanyl_cyclase"/>
</dbReference>
<dbReference type="RefSeq" id="WP_052755115.1">
    <property type="nucleotide sequence ID" value="NZ_AP028314.1"/>
</dbReference>
<dbReference type="PANTHER" id="PTHR45138">
    <property type="entry name" value="REGULATORY COMPONENTS OF SENSORY TRANSDUCTION SYSTEM"/>
    <property type="match status" value="1"/>
</dbReference>
<dbReference type="Pfam" id="PF00990">
    <property type="entry name" value="GGDEF"/>
    <property type="match status" value="1"/>
</dbReference>
<dbReference type="AlphaFoldDB" id="A0A9P4DI78"/>
<dbReference type="InterPro" id="IPR050469">
    <property type="entry name" value="Diguanylate_Cyclase"/>
</dbReference>
<dbReference type="PANTHER" id="PTHR45138:SF9">
    <property type="entry name" value="DIGUANYLATE CYCLASE DGCM-RELATED"/>
    <property type="match status" value="1"/>
</dbReference>
<keyword evidence="4" id="KW-0342">GTP-binding</keyword>
<organism evidence="6 7">
    <name type="scientific">Citrobacter freundii</name>
    <dbReference type="NCBI Taxonomy" id="546"/>
    <lineage>
        <taxon>Bacteria</taxon>
        <taxon>Pseudomonadati</taxon>
        <taxon>Pseudomonadota</taxon>
        <taxon>Gammaproteobacteria</taxon>
        <taxon>Enterobacterales</taxon>
        <taxon>Enterobacteriaceae</taxon>
        <taxon>Citrobacter</taxon>
        <taxon>Citrobacter freundii complex</taxon>
    </lineage>
</organism>
<comment type="cofactor">
    <cofactor evidence="1">
        <name>Mg(2+)</name>
        <dbReference type="ChEBI" id="CHEBI:18420"/>
    </cofactor>
</comment>
<evidence type="ECO:0000313" key="7">
    <source>
        <dbReference type="Proteomes" id="UP000885148"/>
    </source>
</evidence>
<dbReference type="Gene3D" id="3.30.70.270">
    <property type="match status" value="1"/>
</dbReference>
<accession>A0A9P4DI78</accession>
<dbReference type="EC" id="2.7.7.65" evidence="3"/>
<evidence type="ECO:0000256" key="5">
    <source>
        <dbReference type="ARBA" id="ARBA00034247"/>
    </source>
</evidence>
<dbReference type="EMBL" id="DAESCB010000016">
    <property type="protein sequence ID" value="HBH7043879.1"/>
    <property type="molecule type" value="Genomic_DNA"/>
</dbReference>
<dbReference type="GO" id="GO:0005886">
    <property type="term" value="C:plasma membrane"/>
    <property type="evidence" value="ECO:0007669"/>
    <property type="project" value="TreeGrafter"/>
</dbReference>
<evidence type="ECO:0000256" key="2">
    <source>
        <dbReference type="ARBA" id="ARBA00004665"/>
    </source>
</evidence>
<comment type="pathway">
    <text evidence="2">Purine metabolism; 3',5'-cyclic di-GMP biosynthesis.</text>
</comment>
<dbReference type="PROSITE" id="PS50887">
    <property type="entry name" value="GGDEF"/>
    <property type="match status" value="1"/>
</dbReference>
<gene>
    <name evidence="6" type="ORF">KV121_003998</name>
</gene>
<reference evidence="6" key="2">
    <citation type="submission" date="2021-07" db="EMBL/GenBank/DDBJ databases">
        <authorList>
            <consortium name="NCBI Pathogen Detection Project"/>
        </authorList>
    </citation>
    <scope>NUCLEOTIDE SEQUENCE</scope>
    <source>
        <strain evidence="6">91871</strain>
    </source>
</reference>
<dbReference type="GO" id="GO:0005525">
    <property type="term" value="F:GTP binding"/>
    <property type="evidence" value="ECO:0007669"/>
    <property type="project" value="UniProtKB-KW"/>
</dbReference>
<dbReference type="InterPro" id="IPR033424">
    <property type="entry name" value="MASE4"/>
</dbReference>